<protein>
    <recommendedName>
        <fullName evidence="2">Peptidase M11 gametolysin domain-containing protein</fullName>
    </recommendedName>
</protein>
<gene>
    <name evidence="3" type="ORF">CAE01nite_10400</name>
</gene>
<feature type="region of interest" description="Disordered" evidence="1">
    <location>
        <begin position="260"/>
        <end position="287"/>
    </location>
</feature>
<evidence type="ECO:0000259" key="2">
    <source>
        <dbReference type="Pfam" id="PF05548"/>
    </source>
</evidence>
<feature type="domain" description="Peptidase M11 gametolysin" evidence="2">
    <location>
        <begin position="64"/>
        <end position="127"/>
    </location>
</feature>
<comment type="caution">
    <text evidence="3">The sequence shown here is derived from an EMBL/GenBank/DDBJ whole genome shotgun (WGS) entry which is preliminary data.</text>
</comment>
<dbReference type="InterPro" id="IPR008752">
    <property type="entry name" value="Peptidase_M11"/>
</dbReference>
<keyword evidence="4" id="KW-1185">Reference proteome</keyword>
<accession>A0A512DA36</accession>
<dbReference type="GO" id="GO:0008237">
    <property type="term" value="F:metallopeptidase activity"/>
    <property type="evidence" value="ECO:0007669"/>
    <property type="project" value="InterPro"/>
</dbReference>
<dbReference type="Proteomes" id="UP000321181">
    <property type="component" value="Unassembled WGS sequence"/>
</dbReference>
<dbReference type="Pfam" id="PF05548">
    <property type="entry name" value="Peptidase_M11"/>
    <property type="match status" value="1"/>
</dbReference>
<dbReference type="Gene3D" id="3.40.390.10">
    <property type="entry name" value="Collagenase (Catalytic Domain)"/>
    <property type="match status" value="1"/>
</dbReference>
<dbReference type="InterPro" id="IPR024079">
    <property type="entry name" value="MetalloPept_cat_dom_sf"/>
</dbReference>
<evidence type="ECO:0000313" key="4">
    <source>
        <dbReference type="Proteomes" id="UP000321181"/>
    </source>
</evidence>
<dbReference type="SUPFAM" id="SSF55486">
    <property type="entry name" value="Metalloproteases ('zincins'), catalytic domain"/>
    <property type="match status" value="1"/>
</dbReference>
<reference evidence="3 4" key="1">
    <citation type="submission" date="2019-07" db="EMBL/GenBank/DDBJ databases">
        <title>Whole genome shotgun sequence of Cellulomonas aerilata NBRC 106308.</title>
        <authorList>
            <person name="Hosoyama A."/>
            <person name="Uohara A."/>
            <person name="Ohji S."/>
            <person name="Ichikawa N."/>
        </authorList>
    </citation>
    <scope>NUCLEOTIDE SEQUENCE [LARGE SCALE GENOMIC DNA]</scope>
    <source>
        <strain evidence="3 4">NBRC 106308</strain>
    </source>
</reference>
<evidence type="ECO:0000256" key="1">
    <source>
        <dbReference type="SAM" id="MobiDB-lite"/>
    </source>
</evidence>
<dbReference type="RefSeq" id="WP_186816429.1">
    <property type="nucleotide sequence ID" value="NZ_BAAARM010000002.1"/>
</dbReference>
<dbReference type="AlphaFoldDB" id="A0A512DA36"/>
<organism evidence="3 4">
    <name type="scientific">Cellulomonas aerilata</name>
    <dbReference type="NCBI Taxonomy" id="515326"/>
    <lineage>
        <taxon>Bacteria</taxon>
        <taxon>Bacillati</taxon>
        <taxon>Actinomycetota</taxon>
        <taxon>Actinomycetes</taxon>
        <taxon>Micrococcales</taxon>
        <taxon>Cellulomonadaceae</taxon>
        <taxon>Cellulomonas</taxon>
    </lineage>
</organism>
<proteinExistence type="predicted"/>
<sequence>MLPVHWTAPPTTTAELTSLGDTVASFWSAQSAGALTTTVRVRDSVAVTDPGTCDPGTLASVALAAHGVKAAADPRTHVVFTFPRRADCGWDSTSTAGGSEIWVNGASGASTWAHEFGHNLGLGHASQLACTGPDGPVPFSDDCTVLDGKDRPDVMSGPLERWMGEPAFDLNAALTYGFGWGEVVDASATSVTTVDLAEWPRGEGTRAVRLPMAAGGDFFVQDRTFVGIGPYPDLHDDVEVVRRVLVDGVPTSQRILPLAGGRPSRPSWRTGRGRSTPTPCSVCRAGR</sequence>
<dbReference type="EMBL" id="BJYY01000007">
    <property type="protein sequence ID" value="GEO33315.1"/>
    <property type="molecule type" value="Genomic_DNA"/>
</dbReference>
<name>A0A512DA36_9CELL</name>
<evidence type="ECO:0000313" key="3">
    <source>
        <dbReference type="EMBL" id="GEO33315.1"/>
    </source>
</evidence>